<dbReference type="AlphaFoldDB" id="A0A699XDB0"/>
<proteinExistence type="predicted"/>
<reference evidence="1" key="1">
    <citation type="journal article" date="2019" name="Sci. Rep.">
        <title>Draft genome of Tanacetum cinerariifolium, the natural source of mosquito coil.</title>
        <authorList>
            <person name="Yamashiro T."/>
            <person name="Shiraishi A."/>
            <person name="Satake H."/>
            <person name="Nakayama K."/>
        </authorList>
    </citation>
    <scope>NUCLEOTIDE SEQUENCE</scope>
</reference>
<organism evidence="1">
    <name type="scientific">Tanacetum cinerariifolium</name>
    <name type="common">Dalmatian daisy</name>
    <name type="synonym">Chrysanthemum cinerariifolium</name>
    <dbReference type="NCBI Taxonomy" id="118510"/>
    <lineage>
        <taxon>Eukaryota</taxon>
        <taxon>Viridiplantae</taxon>
        <taxon>Streptophyta</taxon>
        <taxon>Embryophyta</taxon>
        <taxon>Tracheophyta</taxon>
        <taxon>Spermatophyta</taxon>
        <taxon>Magnoliopsida</taxon>
        <taxon>eudicotyledons</taxon>
        <taxon>Gunneridae</taxon>
        <taxon>Pentapetalae</taxon>
        <taxon>asterids</taxon>
        <taxon>campanulids</taxon>
        <taxon>Asterales</taxon>
        <taxon>Asteraceae</taxon>
        <taxon>Asteroideae</taxon>
        <taxon>Anthemideae</taxon>
        <taxon>Anthemidinae</taxon>
        <taxon>Tanacetum</taxon>
    </lineage>
</organism>
<protein>
    <submittedName>
        <fullName evidence="1">Uncharacterized protein</fullName>
    </submittedName>
</protein>
<name>A0A699XDB0_TANCI</name>
<comment type="caution">
    <text evidence="1">The sequence shown here is derived from an EMBL/GenBank/DDBJ whole genome shotgun (WGS) entry which is preliminary data.</text>
</comment>
<accession>A0A699XDB0</accession>
<dbReference type="EMBL" id="BKCJ011828958">
    <property type="protein sequence ID" value="GFD56400.1"/>
    <property type="molecule type" value="Genomic_DNA"/>
</dbReference>
<gene>
    <name evidence="1" type="ORF">Tci_928369</name>
</gene>
<sequence>NHLFLLTKDCPTELSAVGDVRPNHI</sequence>
<feature type="non-terminal residue" evidence="1">
    <location>
        <position position="1"/>
    </location>
</feature>
<evidence type="ECO:0000313" key="1">
    <source>
        <dbReference type="EMBL" id="GFD56400.1"/>
    </source>
</evidence>